<dbReference type="RefSeq" id="WP_201846904.1">
    <property type="nucleotide sequence ID" value="NZ_JABBYC010000015.1"/>
</dbReference>
<organism evidence="2 3">
    <name type="scientific">Myceligenerans indicum</name>
    <dbReference type="NCBI Taxonomy" id="2593663"/>
    <lineage>
        <taxon>Bacteria</taxon>
        <taxon>Bacillati</taxon>
        <taxon>Actinomycetota</taxon>
        <taxon>Actinomycetes</taxon>
        <taxon>Micrococcales</taxon>
        <taxon>Promicromonosporaceae</taxon>
        <taxon>Myceligenerans</taxon>
    </lineage>
</organism>
<evidence type="ECO:0000259" key="1">
    <source>
        <dbReference type="Pfam" id="PF13460"/>
    </source>
</evidence>
<sequence length="298" mass="30751">MAGGTVVLAGAGGTIGTQLAFRLAAEGTQQRLVVPDQARAPRLPDGAPLPDADVVVLGHTAGPDEFDAALTGAGTLIIAGIGAEDPDPANLLAAARRAGWSRGRIIHLSQIGAAAEGIATHARRHWSVEEAVRASGATWTVLRVSIQFGTLIHAVHDDVLRAPAGRGRVAAVSPADVADAATAVLLDERAHVHDGATYRITGPEALAGADVARTLATATGRAVRYEQTSAHDAYALPLPGVRDLDAWISCCAAVDSGVFEEVDDAVARLAGRPARTFESWIDDYPRELAALRPGDTAG</sequence>
<dbReference type="Proteomes" id="UP000675409">
    <property type="component" value="Unassembled WGS sequence"/>
</dbReference>
<accession>A0ABS1LM97</accession>
<dbReference type="Pfam" id="PF13460">
    <property type="entry name" value="NAD_binding_10"/>
    <property type="match status" value="1"/>
</dbReference>
<keyword evidence="3" id="KW-1185">Reference proteome</keyword>
<dbReference type="PANTHER" id="PTHR43162">
    <property type="match status" value="1"/>
</dbReference>
<dbReference type="InterPro" id="IPR036291">
    <property type="entry name" value="NAD(P)-bd_dom_sf"/>
</dbReference>
<reference evidence="2 3" key="1">
    <citation type="journal article" date="2021" name="Arch. Microbiol.">
        <title>Myceligenerans indicum sp. nov., an actinobacterium isolated from mangrove sediment of Sundarbans, India.</title>
        <authorList>
            <person name="Asha K."/>
            <person name="Bhadury P."/>
        </authorList>
    </citation>
    <scope>NUCLEOTIDE SEQUENCE [LARGE SCALE GENOMIC DNA]</scope>
    <source>
        <strain evidence="2 3">I2</strain>
    </source>
</reference>
<dbReference type="SUPFAM" id="SSF51735">
    <property type="entry name" value="NAD(P)-binding Rossmann-fold domains"/>
    <property type="match status" value="1"/>
</dbReference>
<protein>
    <submittedName>
        <fullName evidence="2">NAD(P)H-binding protein</fullName>
    </submittedName>
</protein>
<dbReference type="PANTHER" id="PTHR43162:SF1">
    <property type="entry name" value="PRESTALK A DIFFERENTIATION PROTEIN A"/>
    <property type="match status" value="1"/>
</dbReference>
<evidence type="ECO:0000313" key="2">
    <source>
        <dbReference type="EMBL" id="MBL0886682.1"/>
    </source>
</evidence>
<feature type="domain" description="NAD(P)-binding" evidence="1">
    <location>
        <begin position="10"/>
        <end position="187"/>
    </location>
</feature>
<dbReference type="InterPro" id="IPR016040">
    <property type="entry name" value="NAD(P)-bd_dom"/>
</dbReference>
<dbReference type="InterPro" id="IPR051604">
    <property type="entry name" value="Ergot_Alk_Oxidoreductase"/>
</dbReference>
<dbReference type="EMBL" id="JABBYC010000015">
    <property type="protein sequence ID" value="MBL0886682.1"/>
    <property type="molecule type" value="Genomic_DNA"/>
</dbReference>
<dbReference type="Gene3D" id="3.90.25.10">
    <property type="entry name" value="UDP-galactose 4-epimerase, domain 1"/>
    <property type="match status" value="1"/>
</dbReference>
<comment type="caution">
    <text evidence="2">The sequence shown here is derived from an EMBL/GenBank/DDBJ whole genome shotgun (WGS) entry which is preliminary data.</text>
</comment>
<gene>
    <name evidence="2" type="ORF">HGK34_10430</name>
</gene>
<proteinExistence type="predicted"/>
<name>A0ABS1LM97_9MICO</name>
<evidence type="ECO:0000313" key="3">
    <source>
        <dbReference type="Proteomes" id="UP000675409"/>
    </source>
</evidence>
<dbReference type="Gene3D" id="3.40.50.720">
    <property type="entry name" value="NAD(P)-binding Rossmann-like Domain"/>
    <property type="match status" value="1"/>
</dbReference>